<dbReference type="Proteomes" id="UP000008514">
    <property type="component" value="Chromosome"/>
</dbReference>
<accession>K4IK80</accession>
<dbReference type="GO" id="GO:0006396">
    <property type="term" value="P:RNA processing"/>
    <property type="evidence" value="ECO:0007669"/>
    <property type="project" value="InterPro"/>
</dbReference>
<dbReference type="PANTHER" id="PTHR46429">
    <property type="entry name" value="23S RRNA (GUANOSINE-2'-O-)-METHYLTRANSFERASE RLMB"/>
    <property type="match status" value="1"/>
</dbReference>
<dbReference type="InterPro" id="IPR029028">
    <property type="entry name" value="Alpha/beta_knot_MTases"/>
</dbReference>
<feature type="domain" description="tRNA/rRNA methyltransferase SpoU type" evidence="3">
    <location>
        <begin position="23"/>
        <end position="164"/>
    </location>
</feature>
<dbReference type="KEGG" id="ptq:P700755_003628"/>
<dbReference type="eggNOG" id="COG0566">
    <property type="taxonomic scope" value="Bacteria"/>
</dbReference>
<evidence type="ECO:0000313" key="4">
    <source>
        <dbReference type="EMBL" id="AFU70223.1"/>
    </source>
</evidence>
<dbReference type="PANTHER" id="PTHR46429:SF1">
    <property type="entry name" value="23S RRNA (GUANOSINE-2'-O-)-METHYLTRANSFERASE RLMB"/>
    <property type="match status" value="1"/>
</dbReference>
<sequence>MPDRQLTHSETNFNAKERGCSEINVLLERLDSPANLGSVFRNSEAFGIVNIWIHEANRSYLKSNRLKRTSRSAEFNLNIHFYEDEASILDTFEGTTIGIEITKNSENLSSFKKGLKSKILLVLGNEKLGINSETLNRLDRSYHIKMFGTNSSLNVAQTLGIALYEIRREQI</sequence>
<dbReference type="GO" id="GO:0005829">
    <property type="term" value="C:cytosol"/>
    <property type="evidence" value="ECO:0007669"/>
    <property type="project" value="TreeGrafter"/>
</dbReference>
<dbReference type="RefSeq" id="WP_015025769.1">
    <property type="nucleotide sequence ID" value="NC_018721.1"/>
</dbReference>
<dbReference type="CDD" id="cd18082">
    <property type="entry name" value="SpoU-like_family"/>
    <property type="match status" value="1"/>
</dbReference>
<dbReference type="AlphaFoldDB" id="K4IK80"/>
<dbReference type="InterPro" id="IPR001537">
    <property type="entry name" value="SpoU_MeTrfase"/>
</dbReference>
<evidence type="ECO:0000256" key="2">
    <source>
        <dbReference type="ARBA" id="ARBA00022679"/>
    </source>
</evidence>
<evidence type="ECO:0000256" key="1">
    <source>
        <dbReference type="ARBA" id="ARBA00022603"/>
    </source>
</evidence>
<keyword evidence="2" id="KW-0808">Transferase</keyword>
<dbReference type="InterPro" id="IPR029026">
    <property type="entry name" value="tRNA_m1G_MTases_N"/>
</dbReference>
<dbReference type="GO" id="GO:0008173">
    <property type="term" value="F:RNA methyltransferase activity"/>
    <property type="evidence" value="ECO:0007669"/>
    <property type="project" value="InterPro"/>
</dbReference>
<reference evidence="4" key="1">
    <citation type="submission" date="2006-03" db="EMBL/GenBank/DDBJ databases">
        <authorList>
            <person name="Bowman J."/>
            <person name="Ferriera S."/>
            <person name="Johnson J."/>
            <person name="Kravitz S."/>
            <person name="Halpern A."/>
            <person name="Remington K."/>
            <person name="Beeson K."/>
            <person name="Tran B."/>
            <person name="Rogers Y.-H."/>
            <person name="Friedman R."/>
            <person name="Venter J.C."/>
        </authorList>
    </citation>
    <scope>NUCLEOTIDE SEQUENCE [LARGE SCALE GENOMIC DNA]</scope>
    <source>
        <strain evidence="4">ATCC 700755</strain>
    </source>
</reference>
<protein>
    <submittedName>
        <fullName evidence="4">rRNA methyltransferase SpoU-like protein</fullName>
    </submittedName>
</protein>
<gene>
    <name evidence="4" type="ordered locus">P700755_003628</name>
</gene>
<dbReference type="STRING" id="313595.P700755_003628"/>
<dbReference type="EMBL" id="CP003879">
    <property type="protein sequence ID" value="AFU70223.1"/>
    <property type="molecule type" value="Genomic_DNA"/>
</dbReference>
<dbReference type="Gene3D" id="3.40.1280.10">
    <property type="match status" value="1"/>
</dbReference>
<reference evidence="4" key="2">
    <citation type="submission" date="2012-09" db="EMBL/GenBank/DDBJ databases">
        <title>The complete sequence of Psychroflexus torquis an extreme psychrophile from sea-ice that is stimulated by light.</title>
        <authorList>
            <person name="Feng S."/>
            <person name="Powell S.M."/>
            <person name="Bowman J.P."/>
        </authorList>
    </citation>
    <scope>NUCLEOTIDE SEQUENCE [LARGE SCALE GENOMIC DNA]</scope>
    <source>
        <strain evidence="4">ATCC 700755</strain>
    </source>
</reference>
<dbReference type="GO" id="GO:0003723">
    <property type="term" value="F:RNA binding"/>
    <property type="evidence" value="ECO:0007669"/>
    <property type="project" value="InterPro"/>
</dbReference>
<dbReference type="HOGENOM" id="CLU_021322_4_3_10"/>
<dbReference type="GO" id="GO:0032259">
    <property type="term" value="P:methylation"/>
    <property type="evidence" value="ECO:0007669"/>
    <property type="project" value="UniProtKB-KW"/>
</dbReference>
<dbReference type="Pfam" id="PF00588">
    <property type="entry name" value="SpoU_methylase"/>
    <property type="match status" value="1"/>
</dbReference>
<evidence type="ECO:0000313" key="5">
    <source>
        <dbReference type="Proteomes" id="UP000008514"/>
    </source>
</evidence>
<organism evidence="4 5">
    <name type="scientific">Psychroflexus torquis (strain ATCC 700755 / CIP 106069 / ACAM 623)</name>
    <dbReference type="NCBI Taxonomy" id="313595"/>
    <lineage>
        <taxon>Bacteria</taxon>
        <taxon>Pseudomonadati</taxon>
        <taxon>Bacteroidota</taxon>
        <taxon>Flavobacteriia</taxon>
        <taxon>Flavobacteriales</taxon>
        <taxon>Flavobacteriaceae</taxon>
        <taxon>Psychroflexus</taxon>
    </lineage>
</organism>
<name>K4IK80_PSYTT</name>
<evidence type="ECO:0000259" key="3">
    <source>
        <dbReference type="Pfam" id="PF00588"/>
    </source>
</evidence>
<dbReference type="SUPFAM" id="SSF75217">
    <property type="entry name" value="alpha/beta knot"/>
    <property type="match status" value="1"/>
</dbReference>
<dbReference type="InterPro" id="IPR004441">
    <property type="entry name" value="rRNA_MeTrfase_TrmH"/>
</dbReference>
<dbReference type="OrthoDB" id="9795352at2"/>
<proteinExistence type="predicted"/>
<keyword evidence="5" id="KW-1185">Reference proteome</keyword>
<keyword evidence="1" id="KW-0489">Methyltransferase</keyword>